<sequence>MTAARFRLQSGNELRLQQLPHRSTNSLLNVFLDGCNARNHLRAKLSNLKTESEELMKLIEEQSGVELTATHRSTGTFPWQTEGYENSYHQRRFCSSGQMDAMGKIQGKDSPNRKGLC</sequence>
<accession>A0A162DDS8</accession>
<evidence type="ECO:0000313" key="1">
    <source>
        <dbReference type="EMBL" id="KZS10404.1"/>
    </source>
</evidence>
<evidence type="ECO:0000313" key="2">
    <source>
        <dbReference type="Proteomes" id="UP000076858"/>
    </source>
</evidence>
<reference evidence="1 2" key="1">
    <citation type="submission" date="2016-03" db="EMBL/GenBank/DDBJ databases">
        <title>EvidentialGene: Evidence-directed Construction of Genes on Genomes.</title>
        <authorList>
            <person name="Gilbert D.G."/>
            <person name="Choi J.-H."/>
            <person name="Mockaitis K."/>
            <person name="Colbourne J."/>
            <person name="Pfrender M."/>
        </authorList>
    </citation>
    <scope>NUCLEOTIDE SEQUENCE [LARGE SCALE GENOMIC DNA]</scope>
    <source>
        <strain evidence="1 2">Xinb3</strain>
        <tissue evidence="1">Complete organism</tissue>
    </source>
</reference>
<organism evidence="1 2">
    <name type="scientific">Daphnia magna</name>
    <dbReference type="NCBI Taxonomy" id="35525"/>
    <lineage>
        <taxon>Eukaryota</taxon>
        <taxon>Metazoa</taxon>
        <taxon>Ecdysozoa</taxon>
        <taxon>Arthropoda</taxon>
        <taxon>Crustacea</taxon>
        <taxon>Branchiopoda</taxon>
        <taxon>Diplostraca</taxon>
        <taxon>Cladocera</taxon>
        <taxon>Anomopoda</taxon>
        <taxon>Daphniidae</taxon>
        <taxon>Daphnia</taxon>
    </lineage>
</organism>
<dbReference type="EMBL" id="LRGB01001806">
    <property type="protein sequence ID" value="KZS10404.1"/>
    <property type="molecule type" value="Genomic_DNA"/>
</dbReference>
<comment type="caution">
    <text evidence="1">The sequence shown here is derived from an EMBL/GenBank/DDBJ whole genome shotgun (WGS) entry which is preliminary data.</text>
</comment>
<dbReference type="AlphaFoldDB" id="A0A162DDS8"/>
<gene>
    <name evidence="1" type="ORF">APZ42_025138</name>
</gene>
<name>A0A162DDS8_9CRUS</name>
<dbReference type="Proteomes" id="UP000076858">
    <property type="component" value="Unassembled WGS sequence"/>
</dbReference>
<keyword evidence="2" id="KW-1185">Reference proteome</keyword>
<protein>
    <submittedName>
        <fullName evidence="1">Uncharacterized protein</fullName>
    </submittedName>
</protein>
<proteinExistence type="predicted"/>